<comment type="caution">
    <text evidence="2">The sequence shown here is derived from an EMBL/GenBank/DDBJ whole genome shotgun (WGS) entry which is preliminary data.</text>
</comment>
<dbReference type="Gene3D" id="1.10.150.20">
    <property type="entry name" value="5' to 3' exonuclease, C-terminal subdomain"/>
    <property type="match status" value="1"/>
</dbReference>
<gene>
    <name evidence="2" type="ORF">JJB09_06000</name>
</gene>
<dbReference type="Pfam" id="PF04994">
    <property type="entry name" value="TfoX_C"/>
    <property type="match status" value="1"/>
</dbReference>
<feature type="domain" description="TfoX C-terminal" evidence="1">
    <location>
        <begin position="2"/>
        <end position="80"/>
    </location>
</feature>
<dbReference type="RefSeq" id="WP_201654626.1">
    <property type="nucleotide sequence ID" value="NZ_JAEQNC010000003.1"/>
</dbReference>
<keyword evidence="3" id="KW-1185">Reference proteome</keyword>
<dbReference type="InterPro" id="IPR047525">
    <property type="entry name" value="TfoX-like"/>
</dbReference>
<evidence type="ECO:0000259" key="1">
    <source>
        <dbReference type="Pfam" id="PF04994"/>
    </source>
</evidence>
<proteinExistence type="predicted"/>
<dbReference type="PANTHER" id="PTHR36121:SF1">
    <property type="entry name" value="PROTEIN SXY"/>
    <property type="match status" value="1"/>
</dbReference>
<dbReference type="AlphaFoldDB" id="A0A937CN26"/>
<dbReference type="Proteomes" id="UP000633219">
    <property type="component" value="Unassembled WGS sequence"/>
</dbReference>
<reference evidence="2" key="1">
    <citation type="submission" date="2021-01" db="EMBL/GenBank/DDBJ databases">
        <title>Rhizobium sp. strain KVB221 16S ribosomal RNA gene Genome sequencing and assembly.</title>
        <authorList>
            <person name="Kang M."/>
        </authorList>
    </citation>
    <scope>NUCLEOTIDE SEQUENCE</scope>
    <source>
        <strain evidence="2">KVB221</strain>
    </source>
</reference>
<dbReference type="EMBL" id="JAEQNC010000003">
    <property type="protein sequence ID" value="MBL0371574.1"/>
    <property type="molecule type" value="Genomic_DNA"/>
</dbReference>
<evidence type="ECO:0000313" key="2">
    <source>
        <dbReference type="EMBL" id="MBL0371574.1"/>
    </source>
</evidence>
<dbReference type="InterPro" id="IPR007077">
    <property type="entry name" value="TfoX_C"/>
</dbReference>
<accession>A0A937CN26</accession>
<dbReference type="PANTHER" id="PTHR36121">
    <property type="entry name" value="PROTEIN SXY"/>
    <property type="match status" value="1"/>
</dbReference>
<organism evidence="2 3">
    <name type="scientific">Rhizobium setariae</name>
    <dbReference type="NCBI Taxonomy" id="2801340"/>
    <lineage>
        <taxon>Bacteria</taxon>
        <taxon>Pseudomonadati</taxon>
        <taxon>Pseudomonadota</taxon>
        <taxon>Alphaproteobacteria</taxon>
        <taxon>Hyphomicrobiales</taxon>
        <taxon>Rhizobiaceae</taxon>
        <taxon>Rhizobium/Agrobacterium group</taxon>
        <taxon>Rhizobium</taxon>
    </lineage>
</organism>
<evidence type="ECO:0000313" key="3">
    <source>
        <dbReference type="Proteomes" id="UP000633219"/>
    </source>
</evidence>
<name>A0A937CN26_9HYPH</name>
<protein>
    <submittedName>
        <fullName evidence="2">TfoX/Sxy family DNA transformation protein</fullName>
    </submittedName>
</protein>
<sequence length="97" mass="10746">MPEPISALRNLGPKSEALLAEIGVNSVDDLRALGAVEAYAMLCFRFGKAISRNMLHAIAGALADRDWRQLTLEHKAELERMVEARLRRFESGPAVQD</sequence>